<feature type="compositionally biased region" description="Basic and acidic residues" evidence="1">
    <location>
        <begin position="33"/>
        <end position="54"/>
    </location>
</feature>
<dbReference type="Proteomes" id="UP000054053">
    <property type="component" value="Unassembled WGS sequence"/>
</dbReference>
<comment type="caution">
    <text evidence="2">The sequence shown here is derived from an EMBL/GenBank/DDBJ whole genome shotgun (WGS) entry which is preliminary data.</text>
</comment>
<sequence>MGPPVAAEPGLCVVTKEGDVLSCGEDAGEEVEGDRGRVSNDSALRHDARIRENESGSIGSRVEV</sequence>
<dbReference type="AlphaFoldDB" id="A0A1B5L972"/>
<evidence type="ECO:0000256" key="1">
    <source>
        <dbReference type="SAM" id="MobiDB-lite"/>
    </source>
</evidence>
<organism evidence="2 3">
    <name type="scientific">Ustilaginoidea virens</name>
    <name type="common">Rice false smut fungus</name>
    <name type="synonym">Villosiclava virens</name>
    <dbReference type="NCBI Taxonomy" id="1159556"/>
    <lineage>
        <taxon>Eukaryota</taxon>
        <taxon>Fungi</taxon>
        <taxon>Dikarya</taxon>
        <taxon>Ascomycota</taxon>
        <taxon>Pezizomycotina</taxon>
        <taxon>Sordariomycetes</taxon>
        <taxon>Hypocreomycetidae</taxon>
        <taxon>Hypocreales</taxon>
        <taxon>Clavicipitaceae</taxon>
        <taxon>Ustilaginoidea</taxon>
    </lineage>
</organism>
<feature type="region of interest" description="Disordered" evidence="1">
    <location>
        <begin position="25"/>
        <end position="64"/>
    </location>
</feature>
<reference evidence="3" key="1">
    <citation type="journal article" date="2016" name="Genome Announc.">
        <title>Genome sequence of Ustilaginoidea virens IPU010, a rice pathogenic fungus causing false smut.</title>
        <authorList>
            <person name="Kumagai T."/>
            <person name="Ishii T."/>
            <person name="Terai G."/>
            <person name="Umemura M."/>
            <person name="Machida M."/>
            <person name="Asai K."/>
        </authorList>
    </citation>
    <scope>NUCLEOTIDE SEQUENCE [LARGE SCALE GENOMIC DNA]</scope>
    <source>
        <strain evidence="3">IPU010</strain>
    </source>
</reference>
<protein>
    <submittedName>
        <fullName evidence="2">Uncharacterized protein</fullName>
    </submittedName>
</protein>
<name>A0A1B5L972_USTVR</name>
<accession>A0A1B5L972</accession>
<evidence type="ECO:0000313" key="3">
    <source>
        <dbReference type="Proteomes" id="UP000054053"/>
    </source>
</evidence>
<dbReference type="EMBL" id="BBTG02000003">
    <property type="protein sequence ID" value="GAO19203.1"/>
    <property type="molecule type" value="Genomic_DNA"/>
</dbReference>
<proteinExistence type="predicted"/>
<evidence type="ECO:0000313" key="2">
    <source>
        <dbReference type="EMBL" id="GAO19203.1"/>
    </source>
</evidence>
<gene>
    <name evidence="2" type="ORF">UVI_02007960</name>
</gene>